<feature type="transmembrane region" description="Helical" evidence="1">
    <location>
        <begin position="124"/>
        <end position="145"/>
    </location>
</feature>
<dbReference type="PANTHER" id="PTHR46211:SF8">
    <property type="entry name" value="PHOSPHODIESTERASE"/>
    <property type="match status" value="1"/>
</dbReference>
<dbReference type="PANTHER" id="PTHR46211">
    <property type="entry name" value="GLYCEROPHOSPHORYL DIESTER PHOSPHODIESTERASE"/>
    <property type="match status" value="1"/>
</dbReference>
<dbReference type="PROSITE" id="PS51704">
    <property type="entry name" value="GP_PDE"/>
    <property type="match status" value="1"/>
</dbReference>
<feature type="transmembrane region" description="Helical" evidence="1">
    <location>
        <begin position="221"/>
        <end position="254"/>
    </location>
</feature>
<dbReference type="RefSeq" id="WP_277731841.1">
    <property type="nucleotide sequence ID" value="NZ_CP120733.1"/>
</dbReference>
<dbReference type="InterPro" id="IPR018476">
    <property type="entry name" value="GlyceroP-diester-Pdiesterase_M"/>
</dbReference>
<proteinExistence type="predicted"/>
<gene>
    <name evidence="3" type="ORF">P4S50_16070</name>
</gene>
<dbReference type="EMBL" id="CP120733">
    <property type="protein sequence ID" value="WFD09881.1"/>
    <property type="molecule type" value="Genomic_DNA"/>
</dbReference>
<organism evidence="3 4">
    <name type="scientific">Tepidibacter hydrothermalis</name>
    <dbReference type="NCBI Taxonomy" id="3036126"/>
    <lineage>
        <taxon>Bacteria</taxon>
        <taxon>Bacillati</taxon>
        <taxon>Bacillota</taxon>
        <taxon>Clostridia</taxon>
        <taxon>Peptostreptococcales</taxon>
        <taxon>Peptostreptococcaceae</taxon>
        <taxon>Tepidibacter</taxon>
    </lineage>
</organism>
<dbReference type="Pfam" id="PF03009">
    <property type="entry name" value="GDPD"/>
    <property type="match status" value="1"/>
</dbReference>
<dbReference type="SUPFAM" id="SSF51695">
    <property type="entry name" value="PLC-like phosphodiesterases"/>
    <property type="match status" value="1"/>
</dbReference>
<dbReference type="CDD" id="cd08579">
    <property type="entry name" value="GDPD_memb_like"/>
    <property type="match status" value="1"/>
</dbReference>
<keyword evidence="1" id="KW-0812">Transmembrane</keyword>
<keyword evidence="1" id="KW-0472">Membrane</keyword>
<reference evidence="3 4" key="1">
    <citation type="submission" date="2023-03" db="EMBL/GenBank/DDBJ databases">
        <title>Complete genome sequence of Tepidibacter sp. SWIR-1, isolated from a deep-sea hydrothermal vent.</title>
        <authorList>
            <person name="Li X."/>
        </authorList>
    </citation>
    <scope>NUCLEOTIDE SEQUENCE [LARGE SCALE GENOMIC DNA]</scope>
    <source>
        <strain evidence="3 4">SWIR-1</strain>
    </source>
</reference>
<evidence type="ECO:0000256" key="1">
    <source>
        <dbReference type="SAM" id="Phobius"/>
    </source>
</evidence>
<keyword evidence="1" id="KW-1133">Transmembrane helix</keyword>
<evidence type="ECO:0000313" key="3">
    <source>
        <dbReference type="EMBL" id="WFD09881.1"/>
    </source>
</evidence>
<feature type="transmembrane region" description="Helical" evidence="1">
    <location>
        <begin position="33"/>
        <end position="54"/>
    </location>
</feature>
<evidence type="ECO:0000313" key="4">
    <source>
        <dbReference type="Proteomes" id="UP001222800"/>
    </source>
</evidence>
<sequence>MKAKSKLSVRNLITYSISNFKHNFWGYIGFESIYKGITSFLIIPFMLMILNHFIHNNGFDVITNKQILNFGLSKQGMMAMFIMGVVSFFIVFIEQIGLVIISYQSHFNRKISTKDTFMYSIKNIPAIMSLGSVQILLYLLFIIPFSNLGVRSNFIKNIQIPKFIEDTLFKSLNGSLLIVFITLVVTYFVVSWIFALHCTILEKKSFSDSIKKSKNLVKGYFFKILFTIFILNILVGIISFIIVIIYVTVLIMIIELIDNNSIAIPLVAFISVISTGVSVFISLIVAPLNTLMITCFYFDIRSIKENEELSPIEMEESSLENSFEKILYKNRKKLILLSTIIVAVSTIDISYQIYDSLNEKYNIQITAHRGSSIKAPENTLSAIKYAIEDKADYAEIDVQETKDGKVVLIHDKSIERVTGIDKNIWEIDYEDLKDLDAGSWYSNEFKEENIPLLEDVIKASKNKIKLNIEIKINGHEKNLVENVVKIIEKNNLVDKCVVTSITYNVLEQVEKLNPQIKTGYIVYMSVGDISELDVDFYSMESSRVTPKIIKSIHDKNKQIHVWTVNTDEDIEKFNALKVDNIITDYPERVRKIIYKTSKDDENLDKILNNIFY</sequence>
<feature type="transmembrane region" description="Helical" evidence="1">
    <location>
        <begin position="334"/>
        <end position="354"/>
    </location>
</feature>
<dbReference type="InterPro" id="IPR030395">
    <property type="entry name" value="GP_PDE_dom"/>
</dbReference>
<dbReference type="Gene3D" id="3.20.20.190">
    <property type="entry name" value="Phosphatidylinositol (PI) phosphodiesterase"/>
    <property type="match status" value="1"/>
</dbReference>
<dbReference type="Proteomes" id="UP001222800">
    <property type="component" value="Chromosome"/>
</dbReference>
<feature type="transmembrane region" description="Helical" evidence="1">
    <location>
        <begin position="266"/>
        <end position="298"/>
    </location>
</feature>
<accession>A0ABY8EAE3</accession>
<evidence type="ECO:0000259" key="2">
    <source>
        <dbReference type="PROSITE" id="PS51704"/>
    </source>
</evidence>
<feature type="domain" description="GP-PDE" evidence="2">
    <location>
        <begin position="363"/>
        <end position="593"/>
    </location>
</feature>
<name>A0ABY8EAE3_9FIRM</name>
<feature type="transmembrane region" description="Helical" evidence="1">
    <location>
        <begin position="176"/>
        <end position="200"/>
    </location>
</feature>
<dbReference type="Pfam" id="PF10110">
    <property type="entry name" value="GPDPase_memb"/>
    <property type="match status" value="1"/>
</dbReference>
<protein>
    <submittedName>
        <fullName evidence="3">Glycerophosphodiester phosphodiesterase</fullName>
    </submittedName>
</protein>
<keyword evidence="4" id="KW-1185">Reference proteome</keyword>
<feature type="transmembrane region" description="Helical" evidence="1">
    <location>
        <begin position="78"/>
        <end position="103"/>
    </location>
</feature>
<dbReference type="InterPro" id="IPR017946">
    <property type="entry name" value="PLC-like_Pdiesterase_TIM-brl"/>
</dbReference>